<name>A0AAN8UG16_9MAGN</name>
<gene>
    <name evidence="2" type="ORF">RJ641_020002</name>
</gene>
<dbReference type="PANTHER" id="PTHR36713:SF1">
    <property type="entry name" value="OS09G0344700 PROTEIN"/>
    <property type="match status" value="1"/>
</dbReference>
<dbReference type="AlphaFoldDB" id="A0AAN8UG16"/>
<reference evidence="2 3" key="1">
    <citation type="submission" date="2023-12" db="EMBL/GenBank/DDBJ databases">
        <title>A high-quality genome assembly for Dillenia turbinata (Dilleniales).</title>
        <authorList>
            <person name="Chanderbali A."/>
        </authorList>
    </citation>
    <scope>NUCLEOTIDE SEQUENCE [LARGE SCALE GENOMIC DNA]</scope>
    <source>
        <strain evidence="2">LSX21</strain>
        <tissue evidence="2">Leaf</tissue>
    </source>
</reference>
<organism evidence="2 3">
    <name type="scientific">Dillenia turbinata</name>
    <dbReference type="NCBI Taxonomy" id="194707"/>
    <lineage>
        <taxon>Eukaryota</taxon>
        <taxon>Viridiplantae</taxon>
        <taxon>Streptophyta</taxon>
        <taxon>Embryophyta</taxon>
        <taxon>Tracheophyta</taxon>
        <taxon>Spermatophyta</taxon>
        <taxon>Magnoliopsida</taxon>
        <taxon>eudicotyledons</taxon>
        <taxon>Gunneridae</taxon>
        <taxon>Pentapetalae</taxon>
        <taxon>Dilleniales</taxon>
        <taxon>Dilleniaceae</taxon>
        <taxon>Dillenia</taxon>
    </lineage>
</organism>
<keyword evidence="3" id="KW-1185">Reference proteome</keyword>
<accession>A0AAN8UG16</accession>
<evidence type="ECO:0000256" key="1">
    <source>
        <dbReference type="SAM" id="MobiDB-lite"/>
    </source>
</evidence>
<feature type="region of interest" description="Disordered" evidence="1">
    <location>
        <begin position="143"/>
        <end position="171"/>
    </location>
</feature>
<dbReference type="Proteomes" id="UP001370490">
    <property type="component" value="Unassembled WGS sequence"/>
</dbReference>
<proteinExistence type="predicted"/>
<dbReference type="EMBL" id="JBAMMX010000025">
    <property type="protein sequence ID" value="KAK6914885.1"/>
    <property type="molecule type" value="Genomic_DNA"/>
</dbReference>
<comment type="caution">
    <text evidence="2">The sequence shown here is derived from an EMBL/GenBank/DDBJ whole genome shotgun (WGS) entry which is preliminary data.</text>
</comment>
<protein>
    <submittedName>
        <fullName evidence="2">Uncharacterized protein</fullName>
    </submittedName>
</protein>
<dbReference type="PANTHER" id="PTHR36713">
    <property type="entry name" value="OS09G0344700 PROTEIN"/>
    <property type="match status" value="1"/>
</dbReference>
<evidence type="ECO:0000313" key="2">
    <source>
        <dbReference type="EMBL" id="KAK6914885.1"/>
    </source>
</evidence>
<feature type="region of interest" description="Disordered" evidence="1">
    <location>
        <begin position="74"/>
        <end position="97"/>
    </location>
</feature>
<evidence type="ECO:0000313" key="3">
    <source>
        <dbReference type="Proteomes" id="UP001370490"/>
    </source>
</evidence>
<sequence length="263" mass="28298">MEATGEEYGLLHQIRPPNLEDAGLEDCALPPDLIKEAFFKAANVITSRPADLFSDDEGDCISDPFPIKQEKKDALIGGSPERGSDGPCATEKGGVMPAGDLVVGGKSETESTKDLVGGGYGVGRGEREKACVDALEGLKIEDRKRKEEEEDEEDKKPTLIEDAITSSAQPNGVLSSANAISEIVNISEEANTQEWLPDLTTGAKHGLETEEGQHMMTEISLKIGWRMNSLSGGQKRDAMATPLDYCTSESPALRMICLHHESP</sequence>